<evidence type="ECO:0000256" key="3">
    <source>
        <dbReference type="ARBA" id="ARBA00012619"/>
    </source>
</evidence>
<dbReference type="Pfam" id="PF16657">
    <property type="entry name" value="Malt_amylase_C"/>
    <property type="match status" value="1"/>
</dbReference>
<dbReference type="FunFam" id="3.20.20.80:FF:000055">
    <property type="entry name" value="Trehalose synthase"/>
    <property type="match status" value="1"/>
</dbReference>
<dbReference type="Pfam" id="PF00128">
    <property type="entry name" value="Alpha-amylase"/>
    <property type="match status" value="2"/>
</dbReference>
<evidence type="ECO:0000256" key="4">
    <source>
        <dbReference type="ARBA" id="ARBA00022723"/>
    </source>
</evidence>
<comment type="catalytic activity">
    <reaction evidence="1">
        <text>D-maltose = alpha,alpha-trehalose</text>
        <dbReference type="Rhea" id="RHEA:15145"/>
        <dbReference type="ChEBI" id="CHEBI:16551"/>
        <dbReference type="ChEBI" id="CHEBI:17306"/>
        <dbReference type="EC" id="5.4.99.16"/>
    </reaction>
</comment>
<keyword evidence="9" id="KW-0808">Transferase</keyword>
<dbReference type="PANTHER" id="PTHR10357:SF219">
    <property type="entry name" value="MALTOSE ALPHA-D-GLUCOSYLTRANSFERASE"/>
    <property type="match status" value="1"/>
</dbReference>
<keyword evidence="5" id="KW-0106">Calcium</keyword>
<dbReference type="GO" id="GO:0016740">
    <property type="term" value="F:transferase activity"/>
    <property type="evidence" value="ECO:0007669"/>
    <property type="project" value="UniProtKB-KW"/>
</dbReference>
<evidence type="ECO:0000259" key="8">
    <source>
        <dbReference type="SMART" id="SM00642"/>
    </source>
</evidence>
<dbReference type="NCBIfam" id="TIGR02456">
    <property type="entry name" value="treS_nterm"/>
    <property type="match status" value="1"/>
</dbReference>
<dbReference type="EC" id="5.4.99.16" evidence="3"/>
<dbReference type="GO" id="GO:0005975">
    <property type="term" value="P:carbohydrate metabolic process"/>
    <property type="evidence" value="ECO:0007669"/>
    <property type="project" value="InterPro"/>
</dbReference>
<proteinExistence type="inferred from homology"/>
<dbReference type="SUPFAM" id="SSF51445">
    <property type="entry name" value="(Trans)glycosidases"/>
    <property type="match status" value="1"/>
</dbReference>
<organism evidence="9 10">
    <name type="scientific">Rhizobium tropici</name>
    <dbReference type="NCBI Taxonomy" id="398"/>
    <lineage>
        <taxon>Bacteria</taxon>
        <taxon>Pseudomonadati</taxon>
        <taxon>Pseudomonadota</taxon>
        <taxon>Alphaproteobacteria</taxon>
        <taxon>Hyphomicrobiales</taxon>
        <taxon>Rhizobiaceae</taxon>
        <taxon>Rhizobium/Agrobacterium group</taxon>
        <taxon>Rhizobium</taxon>
    </lineage>
</organism>
<dbReference type="CDD" id="cd11334">
    <property type="entry name" value="AmyAc_TreS"/>
    <property type="match status" value="1"/>
</dbReference>
<evidence type="ECO:0000256" key="2">
    <source>
        <dbReference type="ARBA" id="ARBA00005496"/>
    </source>
</evidence>
<dbReference type="Gene3D" id="2.60.40.1180">
    <property type="entry name" value="Golgi alpha-mannosidase II"/>
    <property type="match status" value="1"/>
</dbReference>
<evidence type="ECO:0000256" key="1">
    <source>
        <dbReference type="ARBA" id="ARBA00001595"/>
    </source>
</evidence>
<dbReference type="InterPro" id="IPR006047">
    <property type="entry name" value="GH13_cat_dom"/>
</dbReference>
<dbReference type="InterPro" id="IPR032091">
    <property type="entry name" value="Malt_amylase-like_C"/>
</dbReference>
<keyword evidence="4" id="KW-0479">Metal-binding</keyword>
<evidence type="ECO:0000256" key="5">
    <source>
        <dbReference type="ARBA" id="ARBA00022837"/>
    </source>
</evidence>
<dbReference type="PANTHER" id="PTHR10357">
    <property type="entry name" value="ALPHA-AMYLASE FAMILY MEMBER"/>
    <property type="match status" value="1"/>
</dbReference>
<reference evidence="9 10" key="1">
    <citation type="submission" date="2018-06" db="EMBL/GenBank/DDBJ databases">
        <title>Whole Genome Sequence of an efficient microsymbiont, Rhizobium tropici.</title>
        <authorList>
            <person name="Srinivasan R."/>
            <person name="Singh H.V."/>
            <person name="Srivastava R."/>
            <person name="Kumari B."/>
            <person name="Radhakrishna A."/>
        </authorList>
    </citation>
    <scope>NUCLEOTIDE SEQUENCE [LARGE SCALE GENOMIC DNA]</scope>
    <source>
        <strain evidence="9 10">IGFRI Rhizo-19</strain>
    </source>
</reference>
<dbReference type="InterPro" id="IPR017853">
    <property type="entry name" value="GH"/>
</dbReference>
<dbReference type="InterPro" id="IPR012810">
    <property type="entry name" value="TreS/a-amylase_N"/>
</dbReference>
<dbReference type="SMART" id="SM00642">
    <property type="entry name" value="Aamy"/>
    <property type="match status" value="1"/>
</dbReference>
<evidence type="ECO:0000256" key="6">
    <source>
        <dbReference type="ARBA" id="ARBA00023235"/>
    </source>
</evidence>
<dbReference type="InterPro" id="IPR045857">
    <property type="entry name" value="O16G_dom_2"/>
</dbReference>
<gene>
    <name evidence="9" type="primary">treS</name>
    <name evidence="9" type="ORF">DQ393_31665</name>
</gene>
<dbReference type="SUPFAM" id="SSF51011">
    <property type="entry name" value="Glycosyl hydrolase domain"/>
    <property type="match status" value="1"/>
</dbReference>
<keyword evidence="6 9" id="KW-0413">Isomerase</keyword>
<comment type="similarity">
    <text evidence="2">Belongs to the glycosyl hydrolase 13 family. TreS subfamily.</text>
</comment>
<dbReference type="AlphaFoldDB" id="A0A329Y2T0"/>
<accession>A0A329Y2T0</accession>
<feature type="domain" description="Glycosyl hydrolase family 13 catalytic" evidence="8">
    <location>
        <begin position="21"/>
        <end position="434"/>
    </location>
</feature>
<protein>
    <recommendedName>
        <fullName evidence="3">maltose alpha-D-glucosyltransferase</fullName>
        <ecNumber evidence="3">5.4.99.16</ecNumber>
    </recommendedName>
    <alternativeName>
        <fullName evidence="7">Maltose alpha-D-glucosyltransferase</fullName>
    </alternativeName>
</protein>
<evidence type="ECO:0000313" key="9">
    <source>
        <dbReference type="EMBL" id="RAX37368.1"/>
    </source>
</evidence>
<evidence type="ECO:0000256" key="7">
    <source>
        <dbReference type="ARBA" id="ARBA00031378"/>
    </source>
</evidence>
<dbReference type="OrthoDB" id="9805159at2"/>
<comment type="caution">
    <text evidence="9">The sequence shown here is derived from an EMBL/GenBank/DDBJ whole genome shotgun (WGS) entry which is preliminary data.</text>
</comment>
<dbReference type="InterPro" id="IPR013780">
    <property type="entry name" value="Glyco_hydro_b"/>
</dbReference>
<evidence type="ECO:0000313" key="10">
    <source>
        <dbReference type="Proteomes" id="UP000251205"/>
    </source>
</evidence>
<dbReference type="Gene3D" id="3.90.400.10">
    <property type="entry name" value="Oligo-1,6-glucosidase, Domain 2"/>
    <property type="match status" value="1"/>
</dbReference>
<dbReference type="Gene3D" id="3.20.20.80">
    <property type="entry name" value="Glycosidases"/>
    <property type="match status" value="1"/>
</dbReference>
<dbReference type="EMBL" id="QMKK01000061">
    <property type="protein sequence ID" value="RAX37368.1"/>
    <property type="molecule type" value="Genomic_DNA"/>
</dbReference>
<name>A0A329Y2T0_RHITR</name>
<dbReference type="GO" id="GO:0047471">
    <property type="term" value="F:maltose alpha-D-glucosyltransferase activity"/>
    <property type="evidence" value="ECO:0007669"/>
    <property type="project" value="UniProtKB-EC"/>
</dbReference>
<dbReference type="Proteomes" id="UP000251205">
    <property type="component" value="Unassembled WGS sequence"/>
</dbReference>
<sequence length="553" mass="64013">MNRTERELRYPSWHKDAVIYQLHVKSFFDANDDGFGDFEGLTQKLDYLASLGVNAIWLLPFYPSPQRDDGYDVLDYKSISPEFGSLADFKVFVDAAHARKMRVIIELVINHTSDQHPWFQRARHAPAGSPERDFYVWSDTDDKFADTRIIFVDSERSNWSWDPVAGAYFWHRFYSHQPDLNYHNPEVIEALLDIMRFWLDLGVDGFRLDAVPYLVERENTNNENLPETHELLKRIRKTLDASYPGVILLAEANQWPDEARDYFGEGDECHMAFHFPLMPRIFMAVATGDRQPIVTIVEQTHDIPEDCQWAIFLRNHDELTLEMVTEAERNFMWDTYASDERARLNLGIRRRLSPLMDQDRRRVELLQALLLSLPGSPVLYYGDEIGMGDNVELGDRNGVRTPMQWSGGRNGGFSNGDPETLALPPIDDARYGFRAINVEVQENDPHSLLNWIRRTLAIRSRHEAFARGHICFVDTDNAAVIAYVREYGGDHVLCVANLSKVPQAADLDLRQYADQRPRELFGGAPFPAIGKRPYMLTFQPYGYFWLRLERRSK</sequence>
<dbReference type="GO" id="GO:0046872">
    <property type="term" value="F:metal ion binding"/>
    <property type="evidence" value="ECO:0007669"/>
    <property type="project" value="UniProtKB-KW"/>
</dbReference>